<evidence type="ECO:0000313" key="4">
    <source>
        <dbReference type="Proteomes" id="UP000184222"/>
    </source>
</evidence>
<dbReference type="EMBL" id="CP016796">
    <property type="protein sequence ID" value="API86884.1"/>
    <property type="molecule type" value="Genomic_DNA"/>
</dbReference>
<dbReference type="KEGG" id="frx:F7310_05720"/>
<comment type="similarity">
    <text evidence="1">Belongs to the 4-hydroxybenzoyl-CoA thioesterase family.</text>
</comment>
<dbReference type="GO" id="GO:0047617">
    <property type="term" value="F:fatty acyl-CoA hydrolase activity"/>
    <property type="evidence" value="ECO:0007669"/>
    <property type="project" value="TreeGrafter"/>
</dbReference>
<organism evidence="3 4">
    <name type="scientific">Francisella uliginis</name>
    <dbReference type="NCBI Taxonomy" id="573570"/>
    <lineage>
        <taxon>Bacteria</taxon>
        <taxon>Pseudomonadati</taxon>
        <taxon>Pseudomonadota</taxon>
        <taxon>Gammaproteobacteria</taxon>
        <taxon>Thiotrichales</taxon>
        <taxon>Francisellaceae</taxon>
        <taxon>Francisella</taxon>
    </lineage>
</organism>
<accession>A0A1L4BST4</accession>
<dbReference type="SUPFAM" id="SSF54637">
    <property type="entry name" value="Thioesterase/thiol ester dehydrase-isomerase"/>
    <property type="match status" value="1"/>
</dbReference>
<evidence type="ECO:0000313" key="3">
    <source>
        <dbReference type="EMBL" id="API86884.1"/>
    </source>
</evidence>
<dbReference type="AlphaFoldDB" id="A0A1L4BST4"/>
<dbReference type="InterPro" id="IPR050563">
    <property type="entry name" value="4-hydroxybenzoyl-CoA_TE"/>
</dbReference>
<dbReference type="PANTHER" id="PTHR31793:SF27">
    <property type="entry name" value="NOVEL THIOESTERASE SUPERFAMILY DOMAIN AND SAPOSIN A-TYPE DOMAIN CONTAINING PROTEIN (0610012H03RIK)"/>
    <property type="match status" value="1"/>
</dbReference>
<dbReference type="Gene3D" id="3.10.129.10">
    <property type="entry name" value="Hotdog Thioesterase"/>
    <property type="match status" value="1"/>
</dbReference>
<name>A0A1L4BST4_9GAMM</name>
<dbReference type="OrthoDB" id="9799036at2"/>
<dbReference type="STRING" id="573570.F7310_05720"/>
<dbReference type="PANTHER" id="PTHR31793">
    <property type="entry name" value="4-HYDROXYBENZOYL-COA THIOESTERASE FAMILY MEMBER"/>
    <property type="match status" value="1"/>
</dbReference>
<dbReference type="InterPro" id="IPR006684">
    <property type="entry name" value="YbgC/YbaW"/>
</dbReference>
<dbReference type="InterPro" id="IPR029069">
    <property type="entry name" value="HotDog_dom_sf"/>
</dbReference>
<dbReference type="CDD" id="cd00586">
    <property type="entry name" value="4HBT"/>
    <property type="match status" value="1"/>
</dbReference>
<gene>
    <name evidence="3" type="ORF">F7310_05720</name>
</gene>
<dbReference type="Pfam" id="PF13279">
    <property type="entry name" value="4HBT_2"/>
    <property type="match status" value="1"/>
</dbReference>
<dbReference type="PIRSF" id="PIRSF003230">
    <property type="entry name" value="YbgC"/>
    <property type="match status" value="1"/>
</dbReference>
<dbReference type="Proteomes" id="UP000184222">
    <property type="component" value="Chromosome"/>
</dbReference>
<protein>
    <submittedName>
        <fullName evidence="3">Thioesterase</fullName>
    </submittedName>
</protein>
<evidence type="ECO:0000256" key="2">
    <source>
        <dbReference type="ARBA" id="ARBA00022801"/>
    </source>
</evidence>
<keyword evidence="2" id="KW-0378">Hydrolase</keyword>
<reference evidence="3 4" key="1">
    <citation type="journal article" date="2016" name="Appl. Environ. Microbiol.">
        <title>Whole genome relationships among Francisella bacteria of diverse origin define new species and provide specific regions for detection.</title>
        <authorList>
            <person name="Challacombe J.F."/>
            <person name="Petersen J.M."/>
            <person name="Gallegos-Graves V."/>
            <person name="Hodge D."/>
            <person name="Pillai S."/>
            <person name="Kuske C.R."/>
        </authorList>
    </citation>
    <scope>NUCLEOTIDE SEQUENCE [LARGE SCALE GENOMIC DNA]</scope>
    <source>
        <strain evidence="4">TX07-7310</strain>
    </source>
</reference>
<keyword evidence="4" id="KW-1185">Reference proteome</keyword>
<evidence type="ECO:0000256" key="1">
    <source>
        <dbReference type="ARBA" id="ARBA00005953"/>
    </source>
</evidence>
<proteinExistence type="inferred from homology"/>
<dbReference type="RefSeq" id="WP_072712433.1">
    <property type="nucleotide sequence ID" value="NZ_CP016796.1"/>
</dbReference>
<sequence length="138" mass="16002">MNSKPFKIITNIRWSDTDKNDHVNNGKYFDYFEEARTTWAYENTGLMDWAKENSIQLVITEQSCKYILALQHPNKIEVTQYISKIGAASIEFDYEIRIFGSDKVVTKAKAKLACYNAKTSRLQKLPADLKQKLLEKND</sequence>